<gene>
    <name evidence="1" type="ORF">PhaeoP13_04053</name>
</gene>
<geneLocation type="plasmid" evidence="2">
    <name>pp13_e</name>
</geneLocation>
<protein>
    <submittedName>
        <fullName evidence="1">Uncharacterized protein</fullName>
    </submittedName>
</protein>
<dbReference type="InterPro" id="IPR016181">
    <property type="entry name" value="Acyl_CoA_acyltransferase"/>
</dbReference>
<organism evidence="1 2">
    <name type="scientific">Phaeobacter piscinae</name>
    <dbReference type="NCBI Taxonomy" id="1580596"/>
    <lineage>
        <taxon>Bacteria</taxon>
        <taxon>Pseudomonadati</taxon>
        <taxon>Pseudomonadota</taxon>
        <taxon>Alphaproteobacteria</taxon>
        <taxon>Rhodobacterales</taxon>
        <taxon>Roseobacteraceae</taxon>
        <taxon>Phaeobacter</taxon>
    </lineage>
</organism>
<dbReference type="AlphaFoldDB" id="A0AAN1GVJ6"/>
<dbReference type="SUPFAM" id="SSF55729">
    <property type="entry name" value="Acyl-CoA N-acyltransferases (Nat)"/>
    <property type="match status" value="1"/>
</dbReference>
<sequence>MCSPAQKLTCRAINSDDDIPAITKIAREAHDESRYRDIPFGEDKIRKLVQGLHRWAKTQNAREVSLYVTSGVDLPRAHKLAIRLGYELTGGNYVANLWNSVTSGSIFCGGSECRKFSH</sequence>
<dbReference type="EMBL" id="CP010772">
    <property type="protein sequence ID" value="ATG45935.1"/>
    <property type="molecule type" value="Genomic_DNA"/>
</dbReference>
<name>A0AAN1GVJ6_9RHOB</name>
<reference evidence="1 2" key="1">
    <citation type="journal article" date="2017" name="Front. Microbiol.">
        <title>Phaeobacter piscinae sp. nov., a species of the Roseobacter group and potential aquaculture probiont.</title>
        <authorList>
            <person name="Sonnenschein E.C."/>
            <person name="Phippen C.B.W."/>
            <person name="Nielsen K.F."/>
            <person name="Mateiu R.V."/>
            <person name="Melchiorsen J."/>
            <person name="Gram L."/>
            <person name="Overmann J."/>
            <person name="Freese H.M."/>
        </authorList>
    </citation>
    <scope>NUCLEOTIDE SEQUENCE [LARGE SCALE GENOMIC DNA]</scope>
    <source>
        <strain evidence="1 2">P13</strain>
    </source>
</reference>
<evidence type="ECO:0000313" key="1">
    <source>
        <dbReference type="EMBL" id="ATG45935.1"/>
    </source>
</evidence>
<proteinExistence type="predicted"/>
<dbReference type="Proteomes" id="UP000218606">
    <property type="component" value="Plasmid pP13_e"/>
</dbReference>
<keyword evidence="1" id="KW-0614">Plasmid</keyword>
<accession>A0AAN1GVJ6</accession>
<evidence type="ECO:0000313" key="2">
    <source>
        <dbReference type="Proteomes" id="UP000218606"/>
    </source>
</evidence>